<keyword evidence="2" id="KW-0472">Membrane</keyword>
<feature type="region of interest" description="Disordered" evidence="1">
    <location>
        <begin position="1"/>
        <end position="24"/>
    </location>
</feature>
<proteinExistence type="predicted"/>
<keyword evidence="4" id="KW-1185">Reference proteome</keyword>
<evidence type="ECO:0000313" key="4">
    <source>
        <dbReference type="Proteomes" id="UP001345219"/>
    </source>
</evidence>
<evidence type="ECO:0000256" key="1">
    <source>
        <dbReference type="SAM" id="MobiDB-lite"/>
    </source>
</evidence>
<dbReference type="AlphaFoldDB" id="A0AAN7GKN7"/>
<dbReference type="Proteomes" id="UP001345219">
    <property type="component" value="Chromosome 9"/>
</dbReference>
<keyword evidence="2" id="KW-0812">Transmembrane</keyword>
<feature type="compositionally biased region" description="Polar residues" evidence="1">
    <location>
        <begin position="1"/>
        <end position="11"/>
    </location>
</feature>
<protein>
    <submittedName>
        <fullName evidence="3">Uncharacterized protein</fullName>
    </submittedName>
</protein>
<organism evidence="3 4">
    <name type="scientific">Trapa incisa</name>
    <dbReference type="NCBI Taxonomy" id="236973"/>
    <lineage>
        <taxon>Eukaryota</taxon>
        <taxon>Viridiplantae</taxon>
        <taxon>Streptophyta</taxon>
        <taxon>Embryophyta</taxon>
        <taxon>Tracheophyta</taxon>
        <taxon>Spermatophyta</taxon>
        <taxon>Magnoliopsida</taxon>
        <taxon>eudicotyledons</taxon>
        <taxon>Gunneridae</taxon>
        <taxon>Pentapetalae</taxon>
        <taxon>rosids</taxon>
        <taxon>malvids</taxon>
        <taxon>Myrtales</taxon>
        <taxon>Lythraceae</taxon>
        <taxon>Trapa</taxon>
    </lineage>
</organism>
<reference evidence="3 4" key="1">
    <citation type="journal article" date="2023" name="Hortic Res">
        <title>Pangenome of water caltrop reveals structural variations and asymmetric subgenome divergence after allopolyploidization.</title>
        <authorList>
            <person name="Zhang X."/>
            <person name="Chen Y."/>
            <person name="Wang L."/>
            <person name="Yuan Y."/>
            <person name="Fang M."/>
            <person name="Shi L."/>
            <person name="Lu R."/>
            <person name="Comes H.P."/>
            <person name="Ma Y."/>
            <person name="Chen Y."/>
            <person name="Huang G."/>
            <person name="Zhou Y."/>
            <person name="Zheng Z."/>
            <person name="Qiu Y."/>
        </authorList>
    </citation>
    <scope>NUCLEOTIDE SEQUENCE [LARGE SCALE GENOMIC DNA]</scope>
    <source>
        <tissue evidence="3">Roots</tissue>
    </source>
</reference>
<sequence>MCSSHSATPENKWSVACGSDSPRADGVGKIVAVIVGSVAGLAVIIVLLSL</sequence>
<accession>A0AAN7GKN7</accession>
<evidence type="ECO:0000256" key="2">
    <source>
        <dbReference type="SAM" id="Phobius"/>
    </source>
</evidence>
<gene>
    <name evidence="3" type="ORF">SAY87_011167</name>
</gene>
<feature type="transmembrane region" description="Helical" evidence="2">
    <location>
        <begin position="30"/>
        <end position="48"/>
    </location>
</feature>
<dbReference type="EMBL" id="JAXIOK010000022">
    <property type="protein sequence ID" value="KAK4744855.1"/>
    <property type="molecule type" value="Genomic_DNA"/>
</dbReference>
<keyword evidence="2" id="KW-1133">Transmembrane helix</keyword>
<comment type="caution">
    <text evidence="3">The sequence shown here is derived from an EMBL/GenBank/DDBJ whole genome shotgun (WGS) entry which is preliminary data.</text>
</comment>
<name>A0AAN7GKN7_9MYRT</name>
<evidence type="ECO:0000313" key="3">
    <source>
        <dbReference type="EMBL" id="KAK4744855.1"/>
    </source>
</evidence>